<keyword evidence="9 11" id="KW-0234">DNA repair</keyword>
<dbReference type="Pfam" id="PF10391">
    <property type="entry name" value="DNA_pol_lambd_f"/>
    <property type="match status" value="1"/>
</dbReference>
<dbReference type="FunFam" id="3.30.210.10:FF:000005">
    <property type="entry name" value="DNA polymerase IV"/>
    <property type="match status" value="1"/>
</dbReference>
<keyword evidence="4 11" id="KW-0548">Nucleotidyltransferase</keyword>
<dbReference type="OrthoDB" id="205514at2759"/>
<dbReference type="Gene3D" id="1.10.150.110">
    <property type="entry name" value="DNA polymerase beta, N-terminal domain-like"/>
    <property type="match status" value="1"/>
</dbReference>
<evidence type="ECO:0000256" key="8">
    <source>
        <dbReference type="ARBA" id="ARBA00023125"/>
    </source>
</evidence>
<dbReference type="STRING" id="870435.A0A0C3PWZ5"/>
<evidence type="ECO:0000256" key="5">
    <source>
        <dbReference type="ARBA" id="ARBA00022705"/>
    </source>
</evidence>
<dbReference type="InterPro" id="IPR043519">
    <property type="entry name" value="NT_sf"/>
</dbReference>
<comment type="catalytic activity">
    <reaction evidence="10 11">
        <text>DNA(n) + a 2'-deoxyribonucleoside 5'-triphosphate = DNA(n+1) + diphosphate</text>
        <dbReference type="Rhea" id="RHEA:22508"/>
        <dbReference type="Rhea" id="RHEA-COMP:17339"/>
        <dbReference type="Rhea" id="RHEA-COMP:17340"/>
        <dbReference type="ChEBI" id="CHEBI:33019"/>
        <dbReference type="ChEBI" id="CHEBI:61560"/>
        <dbReference type="ChEBI" id="CHEBI:173112"/>
        <dbReference type="EC" id="2.7.7.7"/>
    </reaction>
</comment>
<dbReference type="InterPro" id="IPR018944">
    <property type="entry name" value="DNA_pol_lambd_fingers_domain"/>
</dbReference>
<keyword evidence="3 11" id="KW-0808">Transferase</keyword>
<dbReference type="InterPro" id="IPR019843">
    <property type="entry name" value="DNA_pol-X_BS"/>
</dbReference>
<evidence type="ECO:0000256" key="9">
    <source>
        <dbReference type="ARBA" id="ARBA00023204"/>
    </source>
</evidence>
<comment type="similarity">
    <text evidence="1 11">Belongs to the DNA polymerase type-X family.</text>
</comment>
<dbReference type="CDD" id="cd00141">
    <property type="entry name" value="NT_POLXc"/>
    <property type="match status" value="1"/>
</dbReference>
<keyword evidence="15" id="KW-1185">Reference proteome</keyword>
<dbReference type="Proteomes" id="UP000054217">
    <property type="component" value="Unassembled WGS sequence"/>
</dbReference>
<dbReference type="InterPro" id="IPR002008">
    <property type="entry name" value="DNA_pol_X_beta-like"/>
</dbReference>
<evidence type="ECO:0000256" key="11">
    <source>
        <dbReference type="RuleBase" id="RU366014"/>
    </source>
</evidence>
<dbReference type="InterPro" id="IPR029398">
    <property type="entry name" value="PolB_thumb"/>
</dbReference>
<comment type="function">
    <text evidence="11">DNA polymerase that functions in several pathways of DNA repair. Involved in base excision repair (BER) responsible for repair of lesions that give rise to abasic (AP) sites in DNA. Also contributes to DNA double-strand break repair by non-homologous end joining and homologous recombination. Has both template-dependent and template-independent (terminal transferase) DNA polymerase activities. Has also a 5'-deoxyribose-5-phosphate lyase (dRP lyase) activity.</text>
</comment>
<evidence type="ECO:0000313" key="14">
    <source>
        <dbReference type="EMBL" id="KIO13891.1"/>
    </source>
</evidence>
<dbReference type="InterPro" id="IPR028207">
    <property type="entry name" value="DNA_pol_B_palm_palm"/>
</dbReference>
<keyword evidence="5" id="KW-0235">DNA replication</keyword>
<dbReference type="Gene3D" id="3.30.210.10">
    <property type="entry name" value="DNA polymerase, thumb domain"/>
    <property type="match status" value="1"/>
</dbReference>
<dbReference type="Gene3D" id="1.10.150.20">
    <property type="entry name" value="5' to 3' exonuclease, C-terminal subdomain"/>
    <property type="match status" value="1"/>
</dbReference>
<sequence length="596" mass="66920">MSPKRTRKPTPKSDGEDSSDSYSDFRHDLKRPRSNSPWNITDNTSADNPPLKIYVLSVKFDATTYQSLVCLVEDCLLRVGKDEHSPATLRRVELSANLEEADVIVTAIRTRPRLERHVNPSLATYMTSLILITDQKSRPIVTAEWLQNSVRSGFLLPCADYAALRDFRKETARLCPDQKQGDVIAPEQLGAPPKPQVFRDPEELVDARDAAALDHTSRYSCQRGSPLSCPNQGLVRELDVIRRCRFVEGEERSVLSYSRAIALTSMAAYPSPITAEKLHSGVAKLPFLGEKILSMIEEYTGAGKIAEAQEAILSSPRFQSLSAFTAIYGIGPHTARKLYALGLRTLEELDRYYEVTPGDASTEAPSHVASDKHYTEEVEAEISIKVGLALRHDFGQLISREEAEEINRVVMEVLASIQEDCKSLIVGGYRRGKPQSNDVDIVITHSDWNSGSKKVKGLSKKLVQVLHERSMFLYFSDLSGFHEHNTLRTHNWDSLEKALTVLCLPSNAGGRRIHRRVDLIFATPEVFWTAVVGWTGSTMFQRDLRLWAKQQKGMKFDSSGISRRRDSKLYFPKSEREVFEILGLAYVHPSLRNADA</sequence>
<dbReference type="InterPro" id="IPR037160">
    <property type="entry name" value="DNA_Pol_thumb_sf"/>
</dbReference>
<evidence type="ECO:0000313" key="15">
    <source>
        <dbReference type="Proteomes" id="UP000054217"/>
    </source>
</evidence>
<dbReference type="SUPFAM" id="SSF81301">
    <property type="entry name" value="Nucleotidyltransferase"/>
    <property type="match status" value="1"/>
</dbReference>
<comment type="subcellular location">
    <subcellularLocation>
        <location evidence="11">Nucleus</location>
    </subcellularLocation>
</comment>
<feature type="compositionally biased region" description="Polar residues" evidence="12">
    <location>
        <begin position="34"/>
        <end position="43"/>
    </location>
</feature>
<dbReference type="PROSITE" id="PS00522">
    <property type="entry name" value="DNA_POLYMERASE_X"/>
    <property type="match status" value="1"/>
</dbReference>
<dbReference type="GO" id="GO:0006260">
    <property type="term" value="P:DNA replication"/>
    <property type="evidence" value="ECO:0007669"/>
    <property type="project" value="UniProtKB-KW"/>
</dbReference>
<dbReference type="SUPFAM" id="SSF81585">
    <property type="entry name" value="PsbU/PolX domain-like"/>
    <property type="match status" value="1"/>
</dbReference>
<dbReference type="Gene3D" id="3.30.460.10">
    <property type="entry name" value="Beta Polymerase, domain 2"/>
    <property type="match status" value="1"/>
</dbReference>
<evidence type="ECO:0000256" key="7">
    <source>
        <dbReference type="ARBA" id="ARBA00022932"/>
    </source>
</evidence>
<dbReference type="FunCoup" id="A0A0C3PWZ5">
    <property type="interactions" value="204"/>
</dbReference>
<dbReference type="InterPro" id="IPR027421">
    <property type="entry name" value="DNA_pol_lamdba_lyase_dom_sf"/>
</dbReference>
<dbReference type="AlphaFoldDB" id="A0A0C3PWZ5"/>
<dbReference type="EMBL" id="KN831945">
    <property type="protein sequence ID" value="KIO13891.1"/>
    <property type="molecule type" value="Genomic_DNA"/>
</dbReference>
<organism evidence="14 15">
    <name type="scientific">Pisolithus tinctorius Marx 270</name>
    <dbReference type="NCBI Taxonomy" id="870435"/>
    <lineage>
        <taxon>Eukaryota</taxon>
        <taxon>Fungi</taxon>
        <taxon>Dikarya</taxon>
        <taxon>Basidiomycota</taxon>
        <taxon>Agaricomycotina</taxon>
        <taxon>Agaricomycetes</taxon>
        <taxon>Agaricomycetidae</taxon>
        <taxon>Boletales</taxon>
        <taxon>Sclerodermatineae</taxon>
        <taxon>Pisolithaceae</taxon>
        <taxon>Pisolithus</taxon>
    </lineage>
</organism>
<dbReference type="PRINTS" id="PR00870">
    <property type="entry name" value="DNAPOLXBETA"/>
</dbReference>
<dbReference type="GO" id="GO:0006303">
    <property type="term" value="P:double-strand break repair via nonhomologous end joining"/>
    <property type="evidence" value="ECO:0007669"/>
    <property type="project" value="TreeGrafter"/>
</dbReference>
<gene>
    <name evidence="14" type="ORF">M404DRAFT_943795</name>
</gene>
<reference evidence="15" key="2">
    <citation type="submission" date="2015-01" db="EMBL/GenBank/DDBJ databases">
        <title>Evolutionary Origins and Diversification of the Mycorrhizal Mutualists.</title>
        <authorList>
            <consortium name="DOE Joint Genome Institute"/>
            <consortium name="Mycorrhizal Genomics Consortium"/>
            <person name="Kohler A."/>
            <person name="Kuo A."/>
            <person name="Nagy L.G."/>
            <person name="Floudas D."/>
            <person name="Copeland A."/>
            <person name="Barry K.W."/>
            <person name="Cichocki N."/>
            <person name="Veneault-Fourrey C."/>
            <person name="LaButti K."/>
            <person name="Lindquist E.A."/>
            <person name="Lipzen A."/>
            <person name="Lundell T."/>
            <person name="Morin E."/>
            <person name="Murat C."/>
            <person name="Riley R."/>
            <person name="Ohm R."/>
            <person name="Sun H."/>
            <person name="Tunlid A."/>
            <person name="Henrissat B."/>
            <person name="Grigoriev I.V."/>
            <person name="Hibbett D.S."/>
            <person name="Martin F."/>
        </authorList>
    </citation>
    <scope>NUCLEOTIDE SEQUENCE [LARGE SCALE GENOMIC DNA]</scope>
    <source>
        <strain evidence="15">Marx 270</strain>
    </source>
</reference>
<dbReference type="InParanoid" id="A0A0C3PWZ5"/>
<evidence type="ECO:0000256" key="12">
    <source>
        <dbReference type="SAM" id="MobiDB-lite"/>
    </source>
</evidence>
<dbReference type="GO" id="GO:0003677">
    <property type="term" value="F:DNA binding"/>
    <property type="evidence" value="ECO:0007669"/>
    <property type="project" value="UniProtKB-UniRule"/>
</dbReference>
<dbReference type="PANTHER" id="PTHR11276:SF28">
    <property type="entry name" value="DNA POLYMERASE LAMBDA"/>
    <property type="match status" value="1"/>
</dbReference>
<name>A0A0C3PWZ5_PISTI</name>
<evidence type="ECO:0000256" key="2">
    <source>
        <dbReference type="ARBA" id="ARBA00022634"/>
    </source>
</evidence>
<dbReference type="PRINTS" id="PR00869">
    <property type="entry name" value="DNAPOLX"/>
</dbReference>
<reference evidence="14 15" key="1">
    <citation type="submission" date="2014-04" db="EMBL/GenBank/DDBJ databases">
        <authorList>
            <consortium name="DOE Joint Genome Institute"/>
            <person name="Kuo A."/>
            <person name="Kohler A."/>
            <person name="Costa M.D."/>
            <person name="Nagy L.G."/>
            <person name="Floudas D."/>
            <person name="Copeland A."/>
            <person name="Barry K.W."/>
            <person name="Cichocki N."/>
            <person name="Veneault-Fourrey C."/>
            <person name="LaButti K."/>
            <person name="Lindquist E.A."/>
            <person name="Lipzen A."/>
            <person name="Lundell T."/>
            <person name="Morin E."/>
            <person name="Murat C."/>
            <person name="Sun H."/>
            <person name="Tunlid A."/>
            <person name="Henrissat B."/>
            <person name="Grigoriev I.V."/>
            <person name="Hibbett D.S."/>
            <person name="Martin F."/>
            <person name="Nordberg H.P."/>
            <person name="Cantor M.N."/>
            <person name="Hua S.X."/>
        </authorList>
    </citation>
    <scope>NUCLEOTIDE SEQUENCE [LARGE SCALE GENOMIC DNA]</scope>
    <source>
        <strain evidence="14 15">Marx 270</strain>
    </source>
</reference>
<evidence type="ECO:0000256" key="10">
    <source>
        <dbReference type="ARBA" id="ARBA00049244"/>
    </source>
</evidence>
<dbReference type="Pfam" id="PF14792">
    <property type="entry name" value="DNA_pol_B_palm"/>
    <property type="match status" value="1"/>
</dbReference>
<dbReference type="GO" id="GO:0046872">
    <property type="term" value="F:metal ion binding"/>
    <property type="evidence" value="ECO:0007669"/>
    <property type="project" value="UniProtKB-UniRule"/>
</dbReference>
<feature type="domain" description="DNA-directed DNA polymerase X" evidence="13">
    <location>
        <begin position="229"/>
        <end position="593"/>
    </location>
</feature>
<keyword evidence="6 11" id="KW-0227">DNA damage</keyword>
<evidence type="ECO:0000256" key="1">
    <source>
        <dbReference type="ARBA" id="ARBA00008323"/>
    </source>
</evidence>
<keyword evidence="7 11" id="KW-0239">DNA-directed DNA polymerase</keyword>
<dbReference type="EC" id="2.7.7.7" evidence="11"/>
<feature type="compositionally biased region" description="Basic residues" evidence="12">
    <location>
        <begin position="1"/>
        <end position="10"/>
    </location>
</feature>
<proteinExistence type="inferred from homology"/>
<evidence type="ECO:0000256" key="3">
    <source>
        <dbReference type="ARBA" id="ARBA00022679"/>
    </source>
</evidence>
<dbReference type="InterPro" id="IPR002054">
    <property type="entry name" value="DNA-dir_DNA_pol_X"/>
</dbReference>
<protein>
    <recommendedName>
        <fullName evidence="11">DNA polymerase</fullName>
        <ecNumber evidence="11">2.7.7.7</ecNumber>
    </recommendedName>
</protein>
<dbReference type="InterPro" id="IPR022312">
    <property type="entry name" value="DNA_pol_X"/>
</dbReference>
<evidence type="ECO:0000256" key="4">
    <source>
        <dbReference type="ARBA" id="ARBA00022695"/>
    </source>
</evidence>
<dbReference type="SMART" id="SM00483">
    <property type="entry name" value="POLXc"/>
    <property type="match status" value="1"/>
</dbReference>
<evidence type="ECO:0000259" key="13">
    <source>
        <dbReference type="SMART" id="SM00483"/>
    </source>
</evidence>
<keyword evidence="2" id="KW-0237">DNA synthesis</keyword>
<dbReference type="PANTHER" id="PTHR11276">
    <property type="entry name" value="DNA POLYMERASE TYPE-X FAMILY MEMBER"/>
    <property type="match status" value="1"/>
</dbReference>
<dbReference type="GO" id="GO:0003887">
    <property type="term" value="F:DNA-directed DNA polymerase activity"/>
    <property type="evidence" value="ECO:0007669"/>
    <property type="project" value="UniProtKB-UniRule"/>
</dbReference>
<dbReference type="HOGENOM" id="CLU_008698_5_0_1"/>
<evidence type="ECO:0000256" key="6">
    <source>
        <dbReference type="ARBA" id="ARBA00022763"/>
    </source>
</evidence>
<dbReference type="Pfam" id="PF14791">
    <property type="entry name" value="DNA_pol_B_thumb"/>
    <property type="match status" value="1"/>
</dbReference>
<dbReference type="GO" id="GO:0005634">
    <property type="term" value="C:nucleus"/>
    <property type="evidence" value="ECO:0007669"/>
    <property type="project" value="UniProtKB-SubCell"/>
</dbReference>
<dbReference type="SUPFAM" id="SSF47802">
    <property type="entry name" value="DNA polymerase beta, N-terminal domain-like"/>
    <property type="match status" value="1"/>
</dbReference>
<accession>A0A0C3PWZ5</accession>
<feature type="region of interest" description="Disordered" evidence="12">
    <location>
        <begin position="1"/>
        <end position="43"/>
    </location>
</feature>
<keyword evidence="11" id="KW-0539">Nucleus</keyword>
<keyword evidence="8" id="KW-0238">DNA-binding</keyword>